<evidence type="ECO:0000313" key="2">
    <source>
        <dbReference type="Proteomes" id="UP000814140"/>
    </source>
</evidence>
<proteinExistence type="predicted"/>
<keyword evidence="2" id="KW-1185">Reference proteome</keyword>
<protein>
    <submittedName>
        <fullName evidence="1">FAD/NAD(P)-binding domain-containing protein</fullName>
    </submittedName>
</protein>
<comment type="caution">
    <text evidence="1">The sequence shown here is derived from an EMBL/GenBank/DDBJ whole genome shotgun (WGS) entry which is preliminary data.</text>
</comment>
<accession>A0ACB8TA63</accession>
<organism evidence="1 2">
    <name type="scientific">Artomyces pyxidatus</name>
    <dbReference type="NCBI Taxonomy" id="48021"/>
    <lineage>
        <taxon>Eukaryota</taxon>
        <taxon>Fungi</taxon>
        <taxon>Dikarya</taxon>
        <taxon>Basidiomycota</taxon>
        <taxon>Agaricomycotina</taxon>
        <taxon>Agaricomycetes</taxon>
        <taxon>Russulales</taxon>
        <taxon>Auriscalpiaceae</taxon>
        <taxon>Artomyces</taxon>
    </lineage>
</organism>
<reference evidence="1" key="2">
    <citation type="journal article" date="2022" name="New Phytol.">
        <title>Evolutionary transition to the ectomycorrhizal habit in the genomes of a hyperdiverse lineage of mushroom-forming fungi.</title>
        <authorList>
            <person name="Looney B."/>
            <person name="Miyauchi S."/>
            <person name="Morin E."/>
            <person name="Drula E."/>
            <person name="Courty P.E."/>
            <person name="Kohler A."/>
            <person name="Kuo A."/>
            <person name="LaButti K."/>
            <person name="Pangilinan J."/>
            <person name="Lipzen A."/>
            <person name="Riley R."/>
            <person name="Andreopoulos W."/>
            <person name="He G."/>
            <person name="Johnson J."/>
            <person name="Nolan M."/>
            <person name="Tritt A."/>
            <person name="Barry K.W."/>
            <person name="Grigoriev I.V."/>
            <person name="Nagy L.G."/>
            <person name="Hibbett D."/>
            <person name="Henrissat B."/>
            <person name="Matheny P.B."/>
            <person name="Labbe J."/>
            <person name="Martin F.M."/>
        </authorList>
    </citation>
    <scope>NUCLEOTIDE SEQUENCE</scope>
    <source>
        <strain evidence="1">HHB10654</strain>
    </source>
</reference>
<reference evidence="1" key="1">
    <citation type="submission" date="2021-03" db="EMBL/GenBank/DDBJ databases">
        <authorList>
            <consortium name="DOE Joint Genome Institute"/>
            <person name="Ahrendt S."/>
            <person name="Looney B.P."/>
            <person name="Miyauchi S."/>
            <person name="Morin E."/>
            <person name="Drula E."/>
            <person name="Courty P.E."/>
            <person name="Chicoki N."/>
            <person name="Fauchery L."/>
            <person name="Kohler A."/>
            <person name="Kuo A."/>
            <person name="Labutti K."/>
            <person name="Pangilinan J."/>
            <person name="Lipzen A."/>
            <person name="Riley R."/>
            <person name="Andreopoulos W."/>
            <person name="He G."/>
            <person name="Johnson J."/>
            <person name="Barry K.W."/>
            <person name="Grigoriev I.V."/>
            <person name="Nagy L."/>
            <person name="Hibbett D."/>
            <person name="Henrissat B."/>
            <person name="Matheny P.B."/>
            <person name="Labbe J."/>
            <person name="Martin F."/>
        </authorList>
    </citation>
    <scope>NUCLEOTIDE SEQUENCE</scope>
    <source>
        <strain evidence="1">HHB10654</strain>
    </source>
</reference>
<name>A0ACB8TA63_9AGAM</name>
<sequence length="719" mass="76230">MSSAYPPPHAQVLVIGGGPSGSYAATALAQEGLDVVLLEAATFPRYHIGESLIPSVRHHLKFIDAESKVLAHGFARKPGAAIKFNQYKKEGYTDFVALGHDNSSWNVTRSEFDKILLDHAESNGVRVFQSTKVTSIDFSSGRPTTAAWAHTSISPSTTDSTGNISFDFLVDASGRAGLISTRYLKNRHFNAGLKNLAMWGYWRGGGVYDETGWAWFIPLANGVTSVGIVRDKQAFSQRPGDVPFSPSAWTNSSSSPSSWRSPTSASSPSTPPSSPPTPFTPGGSLSMPSFGMTGSANNLTPRYMSALELAPGVCALLSEAVLIGAEAGEGVSSNDVKSPTSDNTPHTPSTGPQEYFKQKPASDSANGEGTGKTNEPVRSASDYSYSASTYAGEGFRIIGDAGAFIDPFFSSGVHLAMTGGLAAAASIAAVARGDCTEKEAAEWHSQRIAVSYTRFLVVVMSAYKQMRAQSANVLSDIDEDNFDKAFSFLRPVIQGGADLGPRLSEVEVERAIDFCTDLFNPVEDKATEAVRKRVAELTLSPTAEMDEAADVPEASSPRVTAPPPVQVSMPGRKRSGTMETVWKWIGKVSGSTDSSAESQDQASRKKKEDIFDVTGPLLAPAEIDAIVERAHPTLKVDTSSPSGLLPAADIGMSTRRTADAEETRAVLAKINARRVIHSDHGGLHSLEEEALGDGFAVRLEKGKLGLMKARGEVGSAAGA</sequence>
<evidence type="ECO:0000313" key="1">
    <source>
        <dbReference type="EMBL" id="KAI0064890.1"/>
    </source>
</evidence>
<dbReference type="Proteomes" id="UP000814140">
    <property type="component" value="Unassembled WGS sequence"/>
</dbReference>
<gene>
    <name evidence="1" type="ORF">BV25DRAFT_1929419</name>
</gene>
<dbReference type="EMBL" id="MU277197">
    <property type="protein sequence ID" value="KAI0064890.1"/>
    <property type="molecule type" value="Genomic_DNA"/>
</dbReference>